<dbReference type="CDD" id="cd04590">
    <property type="entry name" value="CBS_pair_CorC_HlyC_assoc"/>
    <property type="match status" value="1"/>
</dbReference>
<keyword evidence="8 11" id="KW-0472">Membrane</keyword>
<dbReference type="InterPro" id="IPR036318">
    <property type="entry name" value="FAD-bd_PCMH-like_sf"/>
</dbReference>
<gene>
    <name evidence="13" type="ORF">H4W27_001191</name>
</gene>
<feature type="region of interest" description="Disordered" evidence="10">
    <location>
        <begin position="438"/>
        <end position="480"/>
    </location>
</feature>
<dbReference type="InterPro" id="IPR005170">
    <property type="entry name" value="Transptr-assoc_dom"/>
</dbReference>
<evidence type="ECO:0000259" key="12">
    <source>
        <dbReference type="PROSITE" id="PS51371"/>
    </source>
</evidence>
<sequence length="480" mass="51757">MTLGLLILLALASGSLAFTLSAADSAFLRLSRREAEEIVDQRRSTAVAMILAHPAAHTLALRMWRWFFTTALVVLVVLASILALGGLAAGAVLGCALLLVGGLVTAAVSPRQIGRGHHQLVAAATARLVRALRVALGPLPVALSRLGSRTVPGGSESDRGFFDDEEFREFVTRASETDIIEDAEAELLQSVFDLSTTRVRAVMVPRTDMVTVEAGTSVVEVMTLFLRSGYSRVPVVRGSADDITGMVYLKDAAFLHHRLRSSEAPSAYAGRDPDSILVDEIQRDVRYVPESKPVSEFLSELQRESTHVAIVVDEYGGTAGMVTLEDLIEEIVGEIVDEYDTEAAEIEEISHGRRRLSARMSVDDFAELYELDLDDEEEVDTVGGLLAKALGRVAIAGSEVEIPRRSGPGVVLRADRLEGRRNRVSHVLAWEAEQSRGARAGLGTQDEPEGLHLRAAESASGHDRQAATAAPAQERIGTPR</sequence>
<evidence type="ECO:0000256" key="11">
    <source>
        <dbReference type="SAM" id="Phobius"/>
    </source>
</evidence>
<evidence type="ECO:0000256" key="10">
    <source>
        <dbReference type="SAM" id="MobiDB-lite"/>
    </source>
</evidence>
<dbReference type="RefSeq" id="WP_192595140.1">
    <property type="nucleotide sequence ID" value="NZ_BAAALJ010000020.1"/>
</dbReference>
<keyword evidence="6 11" id="KW-1133">Transmembrane helix</keyword>
<reference evidence="13 14" key="1">
    <citation type="submission" date="2020-10" db="EMBL/GenBank/DDBJ databases">
        <title>Sequencing the genomes of 1000 actinobacteria strains.</title>
        <authorList>
            <person name="Klenk H.-P."/>
        </authorList>
    </citation>
    <scope>NUCLEOTIDE SEQUENCE [LARGE SCALE GENOMIC DNA]</scope>
    <source>
        <strain evidence="13 14">DSM 15666</strain>
    </source>
</reference>
<dbReference type="PROSITE" id="PS51371">
    <property type="entry name" value="CBS"/>
    <property type="match status" value="2"/>
</dbReference>
<evidence type="ECO:0000256" key="6">
    <source>
        <dbReference type="ARBA" id="ARBA00022989"/>
    </source>
</evidence>
<dbReference type="Pfam" id="PF03471">
    <property type="entry name" value="CorC_HlyC"/>
    <property type="match status" value="1"/>
</dbReference>
<dbReference type="SMART" id="SM01091">
    <property type="entry name" value="CorC_HlyC"/>
    <property type="match status" value="1"/>
</dbReference>
<evidence type="ECO:0000313" key="14">
    <source>
        <dbReference type="Proteomes" id="UP000643525"/>
    </source>
</evidence>
<comment type="subcellular location">
    <subcellularLocation>
        <location evidence="1">Cell membrane</location>
        <topology evidence="1">Multi-pass membrane protein</topology>
    </subcellularLocation>
</comment>
<feature type="compositionally biased region" description="Basic and acidic residues" evidence="10">
    <location>
        <begin position="449"/>
        <end position="465"/>
    </location>
</feature>
<dbReference type="InterPro" id="IPR016169">
    <property type="entry name" value="FAD-bd_PCMH_sub2"/>
</dbReference>
<feature type="transmembrane region" description="Helical" evidence="11">
    <location>
        <begin position="71"/>
        <end position="104"/>
    </location>
</feature>
<accession>A0ABR9JDS6</accession>
<evidence type="ECO:0000256" key="1">
    <source>
        <dbReference type="ARBA" id="ARBA00004651"/>
    </source>
</evidence>
<organism evidence="13 14">
    <name type="scientific">Nesterenkonia lutea</name>
    <dbReference type="NCBI Taxonomy" id="272919"/>
    <lineage>
        <taxon>Bacteria</taxon>
        <taxon>Bacillati</taxon>
        <taxon>Actinomycetota</taxon>
        <taxon>Actinomycetes</taxon>
        <taxon>Micrococcales</taxon>
        <taxon>Micrococcaceae</taxon>
        <taxon>Nesterenkonia</taxon>
    </lineage>
</organism>
<dbReference type="SUPFAM" id="SSF54631">
    <property type="entry name" value="CBS-domain pair"/>
    <property type="match status" value="1"/>
</dbReference>
<keyword evidence="7 9" id="KW-0129">CBS domain</keyword>
<feature type="domain" description="CBS" evidence="12">
    <location>
        <begin position="203"/>
        <end position="262"/>
    </location>
</feature>
<dbReference type="InterPro" id="IPR000644">
    <property type="entry name" value="CBS_dom"/>
</dbReference>
<keyword evidence="3" id="KW-1003">Cell membrane</keyword>
<comment type="similarity">
    <text evidence="2">Belongs to the UPF0053 family.</text>
</comment>
<proteinExistence type="inferred from homology"/>
<dbReference type="PANTHER" id="PTHR22777">
    <property type="entry name" value="HEMOLYSIN-RELATED"/>
    <property type="match status" value="1"/>
</dbReference>
<evidence type="ECO:0000256" key="3">
    <source>
        <dbReference type="ARBA" id="ARBA00022475"/>
    </source>
</evidence>
<dbReference type="Pfam" id="PF00571">
    <property type="entry name" value="CBS"/>
    <property type="match status" value="2"/>
</dbReference>
<dbReference type="PANTHER" id="PTHR22777:SF32">
    <property type="entry name" value="UPF0053 INNER MEMBRANE PROTEIN YFJD"/>
    <property type="match status" value="1"/>
</dbReference>
<dbReference type="InterPro" id="IPR044751">
    <property type="entry name" value="Ion_transp-like_CBS"/>
</dbReference>
<dbReference type="Gene3D" id="3.30.465.10">
    <property type="match status" value="1"/>
</dbReference>
<dbReference type="InterPro" id="IPR002550">
    <property type="entry name" value="CNNM"/>
</dbReference>
<dbReference type="Proteomes" id="UP000643525">
    <property type="component" value="Unassembled WGS sequence"/>
</dbReference>
<keyword evidence="14" id="KW-1185">Reference proteome</keyword>
<dbReference type="SMART" id="SM00116">
    <property type="entry name" value="CBS"/>
    <property type="match status" value="2"/>
</dbReference>
<keyword evidence="5" id="KW-0677">Repeat</keyword>
<dbReference type="EMBL" id="JADBED010000001">
    <property type="protein sequence ID" value="MBE1524073.1"/>
    <property type="molecule type" value="Genomic_DNA"/>
</dbReference>
<name>A0ABR9JDS6_9MICC</name>
<evidence type="ECO:0000256" key="4">
    <source>
        <dbReference type="ARBA" id="ARBA00022692"/>
    </source>
</evidence>
<keyword evidence="4 11" id="KW-0812">Transmembrane</keyword>
<protein>
    <submittedName>
        <fullName evidence="13">CBS domain containing-hemolysin-like protein</fullName>
    </submittedName>
</protein>
<evidence type="ECO:0000256" key="5">
    <source>
        <dbReference type="ARBA" id="ARBA00022737"/>
    </source>
</evidence>
<dbReference type="SUPFAM" id="SSF56176">
    <property type="entry name" value="FAD-binding/transporter-associated domain-like"/>
    <property type="match status" value="1"/>
</dbReference>
<dbReference type="InterPro" id="IPR046342">
    <property type="entry name" value="CBS_dom_sf"/>
</dbReference>
<evidence type="ECO:0000256" key="9">
    <source>
        <dbReference type="PROSITE-ProRule" id="PRU00703"/>
    </source>
</evidence>
<dbReference type="Pfam" id="PF01595">
    <property type="entry name" value="CNNM"/>
    <property type="match status" value="1"/>
</dbReference>
<dbReference type="Gene3D" id="3.10.580.10">
    <property type="entry name" value="CBS-domain"/>
    <property type="match status" value="1"/>
</dbReference>
<evidence type="ECO:0000313" key="13">
    <source>
        <dbReference type="EMBL" id="MBE1524073.1"/>
    </source>
</evidence>
<evidence type="ECO:0000256" key="8">
    <source>
        <dbReference type="ARBA" id="ARBA00023136"/>
    </source>
</evidence>
<feature type="domain" description="CBS" evidence="12">
    <location>
        <begin position="281"/>
        <end position="338"/>
    </location>
</feature>
<evidence type="ECO:0000256" key="7">
    <source>
        <dbReference type="ARBA" id="ARBA00023122"/>
    </source>
</evidence>
<comment type="caution">
    <text evidence="13">The sequence shown here is derived from an EMBL/GenBank/DDBJ whole genome shotgun (WGS) entry which is preliminary data.</text>
</comment>
<evidence type="ECO:0000256" key="2">
    <source>
        <dbReference type="ARBA" id="ARBA00006337"/>
    </source>
</evidence>